<dbReference type="EMBL" id="AE013598">
    <property type="protein sequence ID" value="AAW77793.1"/>
    <property type="molecule type" value="Genomic_DNA"/>
</dbReference>
<keyword evidence="3" id="KW-1185">Reference proteome</keyword>
<dbReference type="InterPro" id="IPR036812">
    <property type="entry name" value="NAD(P)_OxRdtase_dom_sf"/>
</dbReference>
<dbReference type="KEGG" id="xoo:XOO4539"/>
<accession>Q5GU30</accession>
<feature type="domain" description="NADP-dependent oxidoreductase" evidence="1">
    <location>
        <begin position="56"/>
        <end position="357"/>
    </location>
</feature>
<dbReference type="STRING" id="291331.XOO4539"/>
<dbReference type="HOGENOM" id="CLU_023205_5_0_6"/>
<dbReference type="InterPro" id="IPR023210">
    <property type="entry name" value="NADP_OxRdtase_dom"/>
</dbReference>
<dbReference type="GO" id="GO:0016491">
    <property type="term" value="F:oxidoreductase activity"/>
    <property type="evidence" value="ECO:0007669"/>
    <property type="project" value="InterPro"/>
</dbReference>
<gene>
    <name evidence="2" type="primary">Tas</name>
    <name evidence="2" type="ordered locus">XOO4539</name>
</gene>
<dbReference type="SUPFAM" id="SSF51430">
    <property type="entry name" value="NAD(P)-linked oxidoreductase"/>
    <property type="match status" value="1"/>
</dbReference>
<sequence length="373" mass="39087">MRTAGHLLAGGRCDAQPLLSRFPTCVLRFRPACGAAHVSGVVRQRLGSTDVQLSTLGFGAAPIGNLYTEVDEADALAAVAGAFEAGIRHFDSAPYYGYGLSEARLGRGLAGIPRADYTLSTKVGRCVYDDAQAVAGRDGFAVAGRRAAFDYSADGVRRAFASSLERLGTDYIDVLLLHDIGTLTHGDNHAHVLRQALEEALPAMAELKAAGACGAIGLGVNEQDVALEVLPRFPLDCVMLAGRYTLLEQHGARALLEQAQQRNVAILSAGPYSSGLLSDARGPGATYNYAPVDTATLRHAQRLYAACAAFGLDIGAAALQFPLAHPAVTTVVAGMRTVAEVQSAATRLAAPVPSALWQRLRDEGLLAAELPTP</sequence>
<reference evidence="2 3" key="1">
    <citation type="journal article" date="2005" name="Nucleic Acids Res.">
        <title>The genome sequence of Xanthomonas oryzae pathovar oryzae KACC10331, the bacterial blight pathogen of rice.</title>
        <authorList>
            <person name="Lee B.M."/>
            <person name="Park Y.J."/>
            <person name="Park D.S."/>
            <person name="Kang H.W."/>
            <person name="Kim J.G."/>
            <person name="Song E.S."/>
            <person name="Park I.C."/>
            <person name="Yoon U.H."/>
            <person name="Hahn J.H."/>
            <person name="Koo B.S."/>
            <person name="Lee G.B."/>
            <person name="Kim H."/>
            <person name="Park H.S."/>
            <person name="Yoon K.O."/>
            <person name="Kim J.H."/>
            <person name="Jung C.H."/>
            <person name="Koh N.H."/>
            <person name="Seo J.S."/>
            <person name="Go S.J."/>
        </authorList>
    </citation>
    <scope>NUCLEOTIDE SEQUENCE [LARGE SCALE GENOMIC DNA]</scope>
    <source>
        <strain evidence="3">KACC10331 / KXO85</strain>
    </source>
</reference>
<evidence type="ECO:0000313" key="3">
    <source>
        <dbReference type="Proteomes" id="UP000006735"/>
    </source>
</evidence>
<protein>
    <submittedName>
        <fullName evidence="2">Oxidoreductase</fullName>
    </submittedName>
</protein>
<evidence type="ECO:0000259" key="1">
    <source>
        <dbReference type="Pfam" id="PF00248"/>
    </source>
</evidence>
<dbReference type="Pfam" id="PF00248">
    <property type="entry name" value="Aldo_ket_red"/>
    <property type="match status" value="1"/>
</dbReference>
<dbReference type="AlphaFoldDB" id="Q5GU30"/>
<dbReference type="PANTHER" id="PTHR42686">
    <property type="entry name" value="GH17980P-RELATED"/>
    <property type="match status" value="1"/>
</dbReference>
<proteinExistence type="predicted"/>
<dbReference type="Proteomes" id="UP000006735">
    <property type="component" value="Chromosome"/>
</dbReference>
<dbReference type="InterPro" id="IPR020471">
    <property type="entry name" value="AKR"/>
</dbReference>
<dbReference type="Gene3D" id="3.20.20.100">
    <property type="entry name" value="NADP-dependent oxidoreductase domain"/>
    <property type="match status" value="1"/>
</dbReference>
<organism evidence="2 3">
    <name type="scientific">Xanthomonas oryzae pv. oryzae (strain KACC10331 / KXO85)</name>
    <dbReference type="NCBI Taxonomy" id="291331"/>
    <lineage>
        <taxon>Bacteria</taxon>
        <taxon>Pseudomonadati</taxon>
        <taxon>Pseudomonadota</taxon>
        <taxon>Gammaproteobacteria</taxon>
        <taxon>Lysobacterales</taxon>
        <taxon>Lysobacteraceae</taxon>
        <taxon>Xanthomonas</taxon>
    </lineage>
</organism>
<evidence type="ECO:0000313" key="2">
    <source>
        <dbReference type="EMBL" id="AAW77793.1"/>
    </source>
</evidence>
<dbReference type="GO" id="GO:0005829">
    <property type="term" value="C:cytosol"/>
    <property type="evidence" value="ECO:0007669"/>
    <property type="project" value="TreeGrafter"/>
</dbReference>
<dbReference type="FunFam" id="3.20.20.100:FF:000039">
    <property type="entry name" value="Putative oxidoreductase"/>
    <property type="match status" value="1"/>
</dbReference>
<name>Q5GU30_XANOR</name>
<dbReference type="PANTHER" id="PTHR42686:SF1">
    <property type="entry name" value="GH17980P-RELATED"/>
    <property type="match status" value="1"/>
</dbReference>